<accession>A0A822N592</accession>
<proteinExistence type="predicted"/>
<evidence type="ECO:0000313" key="2">
    <source>
        <dbReference type="Proteomes" id="UP000049495"/>
    </source>
</evidence>
<protein>
    <submittedName>
        <fullName evidence="1">Uncharacterized protein</fullName>
    </submittedName>
</protein>
<evidence type="ECO:0000313" key="1">
    <source>
        <dbReference type="EMBL" id="CDT60954.1"/>
    </source>
</evidence>
<dbReference type="Proteomes" id="UP000049495">
    <property type="component" value="Unassembled WGS sequence"/>
</dbReference>
<dbReference type="EMBL" id="CCJV01000137">
    <property type="protein sequence ID" value="CDT60954.1"/>
    <property type="molecule type" value="Genomic_DNA"/>
</dbReference>
<dbReference type="AlphaFoldDB" id="A0A822N592"/>
<gene>
    <name evidence="1" type="ORF">VCR5J5_730078</name>
</gene>
<reference evidence="2" key="1">
    <citation type="submission" date="2014-06" db="EMBL/GenBank/DDBJ databases">
        <authorList>
            <person name="Le Roux Frederique"/>
        </authorList>
    </citation>
    <scope>NUCLEOTIDE SEQUENCE [LARGE SCALE GENOMIC DNA]</scope>
    <source>
        <strain evidence="2">J5-5</strain>
    </source>
</reference>
<sequence length="42" mass="4953">MHQYKSRTVKFKITPPVTRLETTDIKMAPQSLQSHLFVFYLA</sequence>
<name>A0A822N592_9VIBR</name>
<comment type="caution">
    <text evidence="1">The sequence shown here is derived from an EMBL/GenBank/DDBJ whole genome shotgun (WGS) entry which is preliminary data.</text>
</comment>
<organism evidence="1 2">
    <name type="scientific">Vibrio crassostreae</name>
    <dbReference type="NCBI Taxonomy" id="246167"/>
    <lineage>
        <taxon>Bacteria</taxon>
        <taxon>Pseudomonadati</taxon>
        <taxon>Pseudomonadota</taxon>
        <taxon>Gammaproteobacteria</taxon>
        <taxon>Vibrionales</taxon>
        <taxon>Vibrionaceae</taxon>
        <taxon>Vibrio</taxon>
    </lineage>
</organism>